<evidence type="ECO:0000313" key="2">
    <source>
        <dbReference type="Proteomes" id="UP000241074"/>
    </source>
</evidence>
<accession>A0A2P1PMP5</accession>
<name>A0A2P1PMP5_9GAMM</name>
<sequence length="348" mass="38593">MQVGALDLVLNPSAKITVYANTSPPVFQIEAPIRGNTLATNILSASHAPAAHAFLVAMLVDGIAPAKIESEVLDDLRNWGLFVDPDNIPRPVEFPLAAECTDATGPGLSADPAYVWPDRSALPIPAVWSNPNISYVKFGPGALWIPVLDNSEGLSARPINAHFDDTDARVRFARDGYAELPWLLPRAQVQALGTYFRNLAAEGFLERHRDQTIIRHIAHDHPVTAFWHQQLNERVSRLVGKRTKPSYSFVSNYLEGGDLFWHTDRDPCEYTITLLVDYDPVDSDGRSAWPLLLKDRQGAIQSLCQRIGDALIFKGRELSHARERKPDGHRSGSILFHYVDADFEGSLS</sequence>
<dbReference type="RefSeq" id="WP_106890026.1">
    <property type="nucleotide sequence ID" value="NZ_CP027860.1"/>
</dbReference>
<dbReference type="SUPFAM" id="SSF51197">
    <property type="entry name" value="Clavaminate synthase-like"/>
    <property type="match status" value="1"/>
</dbReference>
<dbReference type="AlphaFoldDB" id="A0A2P1PMP5"/>
<organism evidence="1 2">
    <name type="scientific">Ahniella affigens</name>
    <dbReference type="NCBI Taxonomy" id="2021234"/>
    <lineage>
        <taxon>Bacteria</taxon>
        <taxon>Pseudomonadati</taxon>
        <taxon>Pseudomonadota</taxon>
        <taxon>Gammaproteobacteria</taxon>
        <taxon>Lysobacterales</taxon>
        <taxon>Rhodanobacteraceae</taxon>
        <taxon>Ahniella</taxon>
    </lineage>
</organism>
<reference evidence="1 2" key="1">
    <citation type="submission" date="2018-03" db="EMBL/GenBank/DDBJ databases">
        <title>Ahniella affigens gen. nov., sp. nov., a gammaproteobacterium isolated from sandy soil near a stream.</title>
        <authorList>
            <person name="Ko Y."/>
            <person name="Kim J.-H."/>
        </authorList>
    </citation>
    <scope>NUCLEOTIDE SEQUENCE [LARGE SCALE GENOMIC DNA]</scope>
    <source>
        <strain evidence="1 2">D13</strain>
    </source>
</reference>
<keyword evidence="2" id="KW-1185">Reference proteome</keyword>
<evidence type="ECO:0000313" key="1">
    <source>
        <dbReference type="EMBL" id="AVP96097.1"/>
    </source>
</evidence>
<dbReference type="Proteomes" id="UP000241074">
    <property type="component" value="Chromosome"/>
</dbReference>
<protein>
    <submittedName>
        <fullName evidence="1">Uncharacterized protein</fullName>
    </submittedName>
</protein>
<dbReference type="EMBL" id="CP027860">
    <property type="protein sequence ID" value="AVP96097.1"/>
    <property type="molecule type" value="Genomic_DNA"/>
</dbReference>
<dbReference type="KEGG" id="xba:C7S18_02310"/>
<dbReference type="OrthoDB" id="1493578at2"/>
<reference evidence="1 2" key="2">
    <citation type="submission" date="2018-03" db="EMBL/GenBank/DDBJ databases">
        <authorList>
            <person name="Keele B.F."/>
        </authorList>
    </citation>
    <scope>NUCLEOTIDE SEQUENCE [LARGE SCALE GENOMIC DNA]</scope>
    <source>
        <strain evidence="1 2">D13</strain>
    </source>
</reference>
<proteinExistence type="predicted"/>
<gene>
    <name evidence="1" type="ORF">C7S18_02310</name>
</gene>